<dbReference type="Proteomes" id="UP000605986">
    <property type="component" value="Unassembled WGS sequence"/>
</dbReference>
<gene>
    <name evidence="2" type="ORF">F53441_13708</name>
</gene>
<dbReference type="AlphaFoldDB" id="A0A8H4NEC2"/>
<dbReference type="OrthoDB" id="5072374at2759"/>
<evidence type="ECO:0000313" key="3">
    <source>
        <dbReference type="Proteomes" id="UP000605986"/>
    </source>
</evidence>
<feature type="compositionally biased region" description="Polar residues" evidence="1">
    <location>
        <begin position="297"/>
        <end position="310"/>
    </location>
</feature>
<accession>A0A8H4NEC2</accession>
<name>A0A8H4NEC2_9HYPO</name>
<feature type="compositionally biased region" description="Polar residues" evidence="1">
    <location>
        <begin position="257"/>
        <end position="288"/>
    </location>
</feature>
<comment type="caution">
    <text evidence="2">The sequence shown here is derived from an EMBL/GenBank/DDBJ whole genome shotgun (WGS) entry which is preliminary data.</text>
</comment>
<sequence>MISIQPSQCFMSAPILSGNDSAWDNTTPCPDSSTVQSIAFQENMNDLRLGASLPLVWTDKSGAGLGLVARWWPSDASQSLSLPIQADSQSLHDQAKDQSYDIEASRLESSGNDFDIILDNVDVTNDGLSKGNQADEDIQEDFSKESPELEHIEDFLDSFRSKDENEPNGARNMPLFIIQEMEAGPKTATSLIASLEGDSVVRVSEYSLGRDRDGRVLDLGNVGFQTGLRTWEQSIIDELEKTSPHPNIDIPAALHNPPSSLETDYTNQTLPTPVQSPVAYSQHSNTTVPAPKGDIEGNNSRKASPGQQLNECADGERDLNAIQDKTTSQKLPAPVAFIDLTSSDESNINSRKVRPTKRKKKAVSHPRPHPKKQRRGRSEHVTLKAEAVTWTTRDEGQDKELTYEWRSGHWIADTDNPDIVEVSGEFLLSHGREVRIKVRPNLEYLPIEITWKGKDTFEGYDAVDYRRLEVDYNSVLDMIWHGRRGEGVLYGDS</sequence>
<feature type="region of interest" description="Disordered" evidence="1">
    <location>
        <begin position="242"/>
        <end position="311"/>
    </location>
</feature>
<dbReference type="EMBL" id="JAADJG010000910">
    <property type="protein sequence ID" value="KAF4434343.1"/>
    <property type="molecule type" value="Genomic_DNA"/>
</dbReference>
<feature type="compositionally biased region" description="Basic residues" evidence="1">
    <location>
        <begin position="351"/>
        <end position="375"/>
    </location>
</feature>
<reference evidence="2" key="1">
    <citation type="submission" date="2020-01" db="EMBL/GenBank/DDBJ databases">
        <title>Identification and distribution of gene clusters putatively required for synthesis of sphingolipid metabolism inhibitors in phylogenetically diverse species of the filamentous fungus Fusarium.</title>
        <authorList>
            <person name="Kim H.-S."/>
            <person name="Busman M."/>
            <person name="Brown D.W."/>
            <person name="Divon H."/>
            <person name="Uhlig S."/>
            <person name="Proctor R.H."/>
        </authorList>
    </citation>
    <scope>NUCLEOTIDE SEQUENCE</scope>
    <source>
        <strain evidence="2">NRRL 53441</strain>
    </source>
</reference>
<organism evidence="2 3">
    <name type="scientific">Fusarium austroafricanum</name>
    <dbReference type="NCBI Taxonomy" id="2364996"/>
    <lineage>
        <taxon>Eukaryota</taxon>
        <taxon>Fungi</taxon>
        <taxon>Dikarya</taxon>
        <taxon>Ascomycota</taxon>
        <taxon>Pezizomycotina</taxon>
        <taxon>Sordariomycetes</taxon>
        <taxon>Hypocreomycetidae</taxon>
        <taxon>Hypocreales</taxon>
        <taxon>Nectriaceae</taxon>
        <taxon>Fusarium</taxon>
        <taxon>Fusarium concolor species complex</taxon>
    </lineage>
</organism>
<feature type="region of interest" description="Disordered" evidence="1">
    <location>
        <begin position="342"/>
        <end position="380"/>
    </location>
</feature>
<evidence type="ECO:0000313" key="2">
    <source>
        <dbReference type="EMBL" id="KAF4434343.1"/>
    </source>
</evidence>
<evidence type="ECO:0000256" key="1">
    <source>
        <dbReference type="SAM" id="MobiDB-lite"/>
    </source>
</evidence>
<keyword evidence="3" id="KW-1185">Reference proteome</keyword>
<protein>
    <submittedName>
        <fullName evidence="2">Uncharacterized protein</fullName>
    </submittedName>
</protein>
<proteinExistence type="predicted"/>